<accession>A0A940DJL5</accession>
<feature type="domain" description="ParB-like N-terminal" evidence="4">
    <location>
        <begin position="29"/>
        <end position="119"/>
    </location>
</feature>
<reference evidence="5" key="1">
    <citation type="submission" date="2020-10" db="EMBL/GenBank/DDBJ databases">
        <authorList>
            <person name="Gilroy R."/>
        </authorList>
    </citation>
    <scope>NUCLEOTIDE SEQUENCE</scope>
    <source>
        <strain evidence="5">3924</strain>
    </source>
</reference>
<reference evidence="5" key="2">
    <citation type="journal article" date="2021" name="PeerJ">
        <title>Extensive microbial diversity within the chicken gut microbiome revealed by metagenomics and culture.</title>
        <authorList>
            <person name="Gilroy R."/>
            <person name="Ravi A."/>
            <person name="Getino M."/>
            <person name="Pursley I."/>
            <person name="Horton D.L."/>
            <person name="Alikhan N.F."/>
            <person name="Baker D."/>
            <person name="Gharbi K."/>
            <person name="Hall N."/>
            <person name="Watson M."/>
            <person name="Adriaenssens E.M."/>
            <person name="Foster-Nyarko E."/>
            <person name="Jarju S."/>
            <person name="Secka A."/>
            <person name="Antonio M."/>
            <person name="Oren A."/>
            <person name="Chaudhuri R.R."/>
            <person name="La Ragione R."/>
            <person name="Hildebrand F."/>
            <person name="Pallen M.J."/>
        </authorList>
    </citation>
    <scope>NUCLEOTIDE SEQUENCE</scope>
    <source>
        <strain evidence="5">3924</strain>
    </source>
</reference>
<dbReference type="FunFam" id="3.90.1530.30:FF:000001">
    <property type="entry name" value="Chromosome partitioning protein ParB"/>
    <property type="match status" value="1"/>
</dbReference>
<dbReference type="InterPro" id="IPR041468">
    <property type="entry name" value="HTH_ParB/Spo0J"/>
</dbReference>
<dbReference type="Pfam" id="PF23552">
    <property type="entry name" value="ParB_C"/>
    <property type="match status" value="1"/>
</dbReference>
<dbReference type="SMART" id="SM00470">
    <property type="entry name" value="ParB"/>
    <property type="match status" value="1"/>
</dbReference>
<dbReference type="GO" id="GO:0005694">
    <property type="term" value="C:chromosome"/>
    <property type="evidence" value="ECO:0007669"/>
    <property type="project" value="TreeGrafter"/>
</dbReference>
<gene>
    <name evidence="5" type="ORF">IAC51_05800</name>
</gene>
<dbReference type="InterPro" id="IPR003115">
    <property type="entry name" value="ParB_N"/>
</dbReference>
<evidence type="ECO:0000256" key="2">
    <source>
        <dbReference type="ARBA" id="ARBA00022829"/>
    </source>
</evidence>
<dbReference type="Pfam" id="PF02195">
    <property type="entry name" value="ParB_N"/>
    <property type="match status" value="1"/>
</dbReference>
<dbReference type="Gene3D" id="1.10.10.2830">
    <property type="match status" value="1"/>
</dbReference>
<evidence type="ECO:0000256" key="1">
    <source>
        <dbReference type="ARBA" id="ARBA00006295"/>
    </source>
</evidence>
<dbReference type="GO" id="GO:0045881">
    <property type="term" value="P:positive regulation of sporulation resulting in formation of a cellular spore"/>
    <property type="evidence" value="ECO:0007669"/>
    <property type="project" value="TreeGrafter"/>
</dbReference>
<dbReference type="Proteomes" id="UP000712007">
    <property type="component" value="Unassembled WGS sequence"/>
</dbReference>
<proteinExistence type="inferred from homology"/>
<name>A0A940DJL5_9BACT</name>
<dbReference type="SUPFAM" id="SSF110849">
    <property type="entry name" value="ParB/Sulfiredoxin"/>
    <property type="match status" value="1"/>
</dbReference>
<evidence type="ECO:0000259" key="4">
    <source>
        <dbReference type="SMART" id="SM00470"/>
    </source>
</evidence>
<dbReference type="Pfam" id="PF17762">
    <property type="entry name" value="HTH_ParB"/>
    <property type="match status" value="1"/>
</dbReference>
<dbReference type="Gene3D" id="3.90.1530.30">
    <property type="match status" value="1"/>
</dbReference>
<keyword evidence="3" id="KW-0238">DNA-binding</keyword>
<dbReference type="EMBL" id="JADIMV010000100">
    <property type="protein sequence ID" value="MBO8440149.1"/>
    <property type="molecule type" value="Genomic_DNA"/>
</dbReference>
<dbReference type="InterPro" id="IPR004437">
    <property type="entry name" value="ParB/RepB/Spo0J"/>
</dbReference>
<dbReference type="FunFam" id="1.10.10.2830:FF:000001">
    <property type="entry name" value="Chromosome partitioning protein ParB"/>
    <property type="match status" value="1"/>
</dbReference>
<dbReference type="InterPro" id="IPR057240">
    <property type="entry name" value="ParB_dimer_C"/>
</dbReference>
<dbReference type="PANTHER" id="PTHR33375">
    <property type="entry name" value="CHROMOSOME-PARTITIONING PROTEIN PARB-RELATED"/>
    <property type="match status" value="1"/>
</dbReference>
<dbReference type="GO" id="GO:0003677">
    <property type="term" value="F:DNA binding"/>
    <property type="evidence" value="ECO:0007669"/>
    <property type="project" value="UniProtKB-KW"/>
</dbReference>
<evidence type="ECO:0000313" key="6">
    <source>
        <dbReference type="Proteomes" id="UP000712007"/>
    </source>
</evidence>
<comment type="similarity">
    <text evidence="1">Belongs to the ParB family.</text>
</comment>
<dbReference type="GO" id="GO:0007059">
    <property type="term" value="P:chromosome segregation"/>
    <property type="evidence" value="ECO:0007669"/>
    <property type="project" value="UniProtKB-KW"/>
</dbReference>
<evidence type="ECO:0000313" key="5">
    <source>
        <dbReference type="EMBL" id="MBO8440149.1"/>
    </source>
</evidence>
<dbReference type="InterPro" id="IPR036086">
    <property type="entry name" value="ParB/Sulfiredoxin_sf"/>
</dbReference>
<dbReference type="NCBIfam" id="TIGR00180">
    <property type="entry name" value="parB_part"/>
    <property type="match status" value="1"/>
</dbReference>
<dbReference type="PANTHER" id="PTHR33375:SF1">
    <property type="entry name" value="CHROMOSOME-PARTITIONING PROTEIN PARB-RELATED"/>
    <property type="match status" value="1"/>
</dbReference>
<comment type="caution">
    <text evidence="5">The sequence shown here is derived from an EMBL/GenBank/DDBJ whole genome shotgun (WGS) entry which is preliminary data.</text>
</comment>
<organism evidence="5 6">
    <name type="scientific">Candidatus Aphodosoma intestinipullorum</name>
    <dbReference type="NCBI Taxonomy" id="2840674"/>
    <lineage>
        <taxon>Bacteria</taxon>
        <taxon>Pseudomonadati</taxon>
        <taxon>Bacteroidota</taxon>
        <taxon>Bacteroidia</taxon>
        <taxon>Bacteroidales</taxon>
        <taxon>Candidatus Aphodosoma</taxon>
    </lineage>
</organism>
<dbReference type="InterPro" id="IPR050336">
    <property type="entry name" value="Chromosome_partition/occlusion"/>
</dbReference>
<dbReference type="AlphaFoldDB" id="A0A940DJL5"/>
<evidence type="ECO:0000256" key="3">
    <source>
        <dbReference type="ARBA" id="ARBA00023125"/>
    </source>
</evidence>
<sequence>MKKQALGRGLGALIESAEPTAAAGSSIFNEVPIEFIYANPNQPRTEFDDESLEELAASIRTNGIISPITLRKLDDDHYQIIAGERRYRASKLAGLDRIPAYIRTAKDEEVMEMALIENIQREDLNAIEIALSYNNLAVTYGLTQEALSERVGKKRATIANYLRLLKLPAEVQMGIKDKKIDMGHARAIAGVEDPTLQLSVYEQVLRESASVRRTEEIVRDLSADKDKKEEQKKHTAPKTILPAEYDELKKELCNRLNAKVQLTYNDNGKGKISIPFSDDEDLMRIMAIFDSIKK</sequence>
<protein>
    <submittedName>
        <fullName evidence="5">ParB/RepB/Spo0J family partition protein</fullName>
    </submittedName>
</protein>
<keyword evidence="2" id="KW-0159">Chromosome partition</keyword>
<dbReference type="CDD" id="cd16393">
    <property type="entry name" value="SPO0J_N"/>
    <property type="match status" value="1"/>
</dbReference>